<keyword evidence="5" id="KW-0732">Signal</keyword>
<reference evidence="7 8" key="1">
    <citation type="submission" date="2019-02" db="EMBL/GenBank/DDBJ databases">
        <title>Shewanella sp. D4-2 isolated from Dokdo Island.</title>
        <authorList>
            <person name="Baek K."/>
        </authorList>
    </citation>
    <scope>NUCLEOTIDE SEQUENCE [LARGE SCALE GENOMIC DNA]</scope>
    <source>
        <strain evidence="7 8">D4-2</strain>
    </source>
</reference>
<dbReference type="GO" id="GO:0016756">
    <property type="term" value="F:glutathione gamma-glutamylcysteinyltransferase activity"/>
    <property type="evidence" value="ECO:0007669"/>
    <property type="project" value="UniProtKB-EC"/>
</dbReference>
<keyword evidence="2" id="KW-0104">Cadmium</keyword>
<evidence type="ECO:0000256" key="5">
    <source>
        <dbReference type="SAM" id="SignalP"/>
    </source>
</evidence>
<proteinExistence type="predicted"/>
<evidence type="ECO:0000313" key="7">
    <source>
        <dbReference type="EMBL" id="QBF82977.1"/>
    </source>
</evidence>
<dbReference type="AlphaFoldDB" id="A0A411PHA4"/>
<evidence type="ECO:0000256" key="2">
    <source>
        <dbReference type="ARBA" id="ARBA00022539"/>
    </source>
</evidence>
<dbReference type="InterPro" id="IPR038156">
    <property type="entry name" value="PCS_N_sf"/>
</dbReference>
<dbReference type="KEGG" id="smai:EXU30_09945"/>
<dbReference type="GO" id="GO:0010038">
    <property type="term" value="P:response to metal ion"/>
    <property type="evidence" value="ECO:0007669"/>
    <property type="project" value="InterPro"/>
</dbReference>
<keyword evidence="3" id="KW-0808">Transferase</keyword>
<protein>
    <recommendedName>
        <fullName evidence="1">glutathione gamma-glutamylcysteinyltransferase</fullName>
        <ecNumber evidence="1">2.3.2.15</ecNumber>
    </recommendedName>
</protein>
<evidence type="ECO:0000256" key="4">
    <source>
        <dbReference type="ARBA" id="ARBA00022723"/>
    </source>
</evidence>
<keyword evidence="8" id="KW-1185">Reference proteome</keyword>
<dbReference type="EMBL" id="CP036200">
    <property type="protein sequence ID" value="QBF82977.1"/>
    <property type="molecule type" value="Genomic_DNA"/>
</dbReference>
<dbReference type="Proteomes" id="UP000291106">
    <property type="component" value="Chromosome"/>
</dbReference>
<dbReference type="Gene3D" id="3.90.70.30">
    <property type="entry name" value="Phytochelatin synthase, N-terminal domain"/>
    <property type="match status" value="1"/>
</dbReference>
<dbReference type="EC" id="2.3.2.15" evidence="1"/>
<evidence type="ECO:0000313" key="8">
    <source>
        <dbReference type="Proteomes" id="UP000291106"/>
    </source>
</evidence>
<keyword evidence="4" id="KW-0479">Metal-binding</keyword>
<feature type="domain" description="Peptidase C83" evidence="6">
    <location>
        <begin position="18"/>
        <end position="272"/>
    </location>
</feature>
<feature type="chain" id="PRO_5019140579" description="glutathione gamma-glutamylcysteinyltransferase" evidence="5">
    <location>
        <begin position="32"/>
        <end position="272"/>
    </location>
</feature>
<organism evidence="7 8">
    <name type="scientific">Shewanella maritima</name>
    <dbReference type="NCBI Taxonomy" id="2520507"/>
    <lineage>
        <taxon>Bacteria</taxon>
        <taxon>Pseudomonadati</taxon>
        <taxon>Pseudomonadota</taxon>
        <taxon>Gammaproteobacteria</taxon>
        <taxon>Alteromonadales</taxon>
        <taxon>Shewanellaceae</taxon>
        <taxon>Shewanella</taxon>
    </lineage>
</organism>
<feature type="signal peptide" evidence="5">
    <location>
        <begin position="1"/>
        <end position="31"/>
    </location>
</feature>
<accession>A0A411PHA4</accession>
<name>A0A411PHA4_9GAMM</name>
<dbReference type="Pfam" id="PF05023">
    <property type="entry name" value="Phytochelatin"/>
    <property type="match status" value="2"/>
</dbReference>
<dbReference type="GO" id="GO:0046938">
    <property type="term" value="P:phytochelatin biosynthetic process"/>
    <property type="evidence" value="ECO:0007669"/>
    <property type="project" value="InterPro"/>
</dbReference>
<evidence type="ECO:0000256" key="1">
    <source>
        <dbReference type="ARBA" id="ARBA00012468"/>
    </source>
</evidence>
<evidence type="ECO:0000256" key="3">
    <source>
        <dbReference type="ARBA" id="ARBA00022679"/>
    </source>
</evidence>
<dbReference type="GO" id="GO:0046872">
    <property type="term" value="F:metal ion binding"/>
    <property type="evidence" value="ECO:0007669"/>
    <property type="project" value="UniProtKB-KW"/>
</dbReference>
<dbReference type="InterPro" id="IPR040409">
    <property type="entry name" value="PCS-like"/>
</dbReference>
<dbReference type="InterPro" id="IPR007719">
    <property type="entry name" value="PCS_N"/>
</dbReference>
<evidence type="ECO:0000259" key="6">
    <source>
        <dbReference type="PROSITE" id="PS51443"/>
    </source>
</evidence>
<dbReference type="OrthoDB" id="8560621at2"/>
<sequence length="272" mass="30120">MKDESMKNTFLKSAGLGLLMLGALASPLTMASNKVLDWASKEGQTRLMNSVDNQDFFSLAPHFEGQSNKVFCGIASMAMVANALSVTPNGDSIELDPSRMTEAELEYFPKDGWSPFFHRYTQESVSKVSPKPRIEMFGKPTEKHPKGDYGMQLTDFEALGTQMGFKTVIEPIDLDKKDSCVYASYIKKQLIAGLADPDKFVVVNYSRVPLEQRGTGHYSPIGAYHPTSDSFLVMDVSNTYQTWVWISSHNLLEAMATLDGDQVRGYAIVSKG</sequence>
<dbReference type="PANTHER" id="PTHR33447">
    <property type="entry name" value="GLUTATHIONE GAMMA-GLUTAMYLCYSTEINYLTRANSFERASE"/>
    <property type="match status" value="1"/>
</dbReference>
<gene>
    <name evidence="7" type="ORF">EXU30_09945</name>
</gene>
<dbReference type="InterPro" id="IPR038765">
    <property type="entry name" value="Papain-like_cys_pep_sf"/>
</dbReference>
<dbReference type="SUPFAM" id="SSF54001">
    <property type="entry name" value="Cysteine proteinases"/>
    <property type="match status" value="1"/>
</dbReference>
<dbReference type="PANTHER" id="PTHR33447:SF20">
    <property type="entry name" value="GLUTATHIONE GAMMA-GLUTAMYLCYSTEINYLTRANSFERASE"/>
    <property type="match status" value="1"/>
</dbReference>
<dbReference type="PROSITE" id="PS51443">
    <property type="entry name" value="PCS"/>
    <property type="match status" value="1"/>
</dbReference>